<name>A0AA88DQK8_FICCA</name>
<evidence type="ECO:0000259" key="4">
    <source>
        <dbReference type="Pfam" id="PF13891"/>
    </source>
</evidence>
<comment type="caution">
    <text evidence="5">The sequence shown here is derived from an EMBL/GenBank/DDBJ whole genome shotgun (WGS) entry which is preliminary data.</text>
</comment>
<dbReference type="GO" id="GO:0044545">
    <property type="term" value="C:NSL complex"/>
    <property type="evidence" value="ECO:0007669"/>
    <property type="project" value="TreeGrafter"/>
</dbReference>
<evidence type="ECO:0000256" key="3">
    <source>
        <dbReference type="SAM" id="MobiDB-lite"/>
    </source>
</evidence>
<gene>
    <name evidence="5" type="ORF">TIFTF001_028894</name>
</gene>
<sequence>MAAECPPSPPSPSPSSPMTIDGSDRDAALAKSAWLSRREVLERRSRLAKQLARVYRHHYWALMEDLKAKHRDYYWTFGKSPFKDDETAPASAENGKQGLGNSDDIKRCQVTGCKTKAMALTKFCHAHILSDPQQKLYKGCQYVIKSLQSKSLICGKPIPRSTVPSLCPTHLQKGEKRLIRDLRKAGLNVSSLSNLAPKFHVIVAEYICQIQTRRRAVQKACVGEVEIK</sequence>
<feature type="compositionally biased region" description="Pro residues" evidence="3">
    <location>
        <begin position="1"/>
        <end position="15"/>
    </location>
</feature>
<evidence type="ECO:0000313" key="5">
    <source>
        <dbReference type="EMBL" id="GMN59802.1"/>
    </source>
</evidence>
<dbReference type="InterPro" id="IPR025927">
    <property type="entry name" value="Znf_KANL2-like"/>
</dbReference>
<dbReference type="InterPro" id="IPR026316">
    <property type="entry name" value="NSL2"/>
</dbReference>
<proteinExistence type="predicted"/>
<dbReference type="GO" id="GO:0005634">
    <property type="term" value="C:nucleus"/>
    <property type="evidence" value="ECO:0007669"/>
    <property type="project" value="UniProtKB-SubCell"/>
</dbReference>
<dbReference type="EMBL" id="BTGU01000091">
    <property type="protein sequence ID" value="GMN59802.1"/>
    <property type="molecule type" value="Genomic_DNA"/>
</dbReference>
<evidence type="ECO:0000256" key="2">
    <source>
        <dbReference type="ARBA" id="ARBA00023242"/>
    </source>
</evidence>
<dbReference type="PANTHER" id="PTHR13453">
    <property type="entry name" value="KAT8 REGULATORY NSL COMPLEX SUBUNIT 2"/>
    <property type="match status" value="1"/>
</dbReference>
<dbReference type="Pfam" id="PF13891">
    <property type="entry name" value="zf-C3HC3H_KANSL2"/>
    <property type="match status" value="1"/>
</dbReference>
<keyword evidence="6" id="KW-1185">Reference proteome</keyword>
<dbReference type="PANTHER" id="PTHR13453:SF7">
    <property type="entry name" value="KAT8 REGULATORY NSL COMPLEX SUBUNIT 2"/>
    <property type="match status" value="1"/>
</dbReference>
<dbReference type="AlphaFoldDB" id="A0AA88DQK8"/>
<organism evidence="5 6">
    <name type="scientific">Ficus carica</name>
    <name type="common">Common fig</name>
    <dbReference type="NCBI Taxonomy" id="3494"/>
    <lineage>
        <taxon>Eukaryota</taxon>
        <taxon>Viridiplantae</taxon>
        <taxon>Streptophyta</taxon>
        <taxon>Embryophyta</taxon>
        <taxon>Tracheophyta</taxon>
        <taxon>Spermatophyta</taxon>
        <taxon>Magnoliopsida</taxon>
        <taxon>eudicotyledons</taxon>
        <taxon>Gunneridae</taxon>
        <taxon>Pentapetalae</taxon>
        <taxon>rosids</taxon>
        <taxon>fabids</taxon>
        <taxon>Rosales</taxon>
        <taxon>Moraceae</taxon>
        <taxon>Ficeae</taxon>
        <taxon>Ficus</taxon>
    </lineage>
</organism>
<accession>A0AA88DQK8</accession>
<protein>
    <recommendedName>
        <fullName evidence="4">KANL2-like probable zinc-finger domain-containing protein</fullName>
    </recommendedName>
</protein>
<evidence type="ECO:0000256" key="1">
    <source>
        <dbReference type="ARBA" id="ARBA00004123"/>
    </source>
</evidence>
<dbReference type="Proteomes" id="UP001187192">
    <property type="component" value="Unassembled WGS sequence"/>
</dbReference>
<feature type="domain" description="KANL2-like probable zinc-finger" evidence="4">
    <location>
        <begin position="108"/>
        <end position="170"/>
    </location>
</feature>
<feature type="region of interest" description="Disordered" evidence="3">
    <location>
        <begin position="1"/>
        <end position="23"/>
    </location>
</feature>
<evidence type="ECO:0000313" key="6">
    <source>
        <dbReference type="Proteomes" id="UP001187192"/>
    </source>
</evidence>
<keyword evidence="2" id="KW-0539">Nucleus</keyword>
<reference evidence="5" key="1">
    <citation type="submission" date="2023-07" db="EMBL/GenBank/DDBJ databases">
        <title>draft genome sequence of fig (Ficus carica).</title>
        <authorList>
            <person name="Takahashi T."/>
            <person name="Nishimura K."/>
        </authorList>
    </citation>
    <scope>NUCLEOTIDE SEQUENCE</scope>
</reference>
<comment type="subcellular location">
    <subcellularLocation>
        <location evidence="1">Nucleus</location>
    </subcellularLocation>
</comment>